<feature type="compositionally biased region" description="Basic and acidic residues" evidence="14">
    <location>
        <begin position="654"/>
        <end position="665"/>
    </location>
</feature>
<gene>
    <name evidence="17" type="ORF">POM88_002085</name>
</gene>
<feature type="domain" description="Homeobox" evidence="16">
    <location>
        <begin position="860"/>
        <end position="920"/>
    </location>
</feature>
<dbReference type="Gene3D" id="1.10.10.60">
    <property type="entry name" value="Homeodomain-like"/>
    <property type="match status" value="1"/>
</dbReference>
<evidence type="ECO:0000256" key="8">
    <source>
        <dbReference type="ARBA" id="ARBA00023155"/>
    </source>
</evidence>
<dbReference type="SMART" id="SM00249">
    <property type="entry name" value="PHD"/>
    <property type="match status" value="1"/>
</dbReference>
<feature type="compositionally biased region" description="Basic and acidic residues" evidence="14">
    <location>
        <begin position="978"/>
        <end position="991"/>
    </location>
</feature>
<feature type="compositionally biased region" description="Low complexity" evidence="14">
    <location>
        <begin position="510"/>
        <end position="519"/>
    </location>
</feature>
<dbReference type="PROSITE" id="PS50071">
    <property type="entry name" value="HOMEOBOX_2"/>
    <property type="match status" value="1"/>
</dbReference>
<evidence type="ECO:0000256" key="1">
    <source>
        <dbReference type="ARBA" id="ARBA00004123"/>
    </source>
</evidence>
<dbReference type="InterPro" id="IPR011011">
    <property type="entry name" value="Znf_FYVE_PHD"/>
</dbReference>
<feature type="domain" description="PHD-type" evidence="15">
    <location>
        <begin position="417"/>
        <end position="474"/>
    </location>
</feature>
<dbReference type="InterPro" id="IPR001356">
    <property type="entry name" value="HD"/>
</dbReference>
<evidence type="ECO:0000259" key="15">
    <source>
        <dbReference type="PROSITE" id="PS50016"/>
    </source>
</evidence>
<evidence type="ECO:0000256" key="12">
    <source>
        <dbReference type="PROSITE-ProRule" id="PRU00146"/>
    </source>
</evidence>
<dbReference type="SUPFAM" id="SSF46689">
    <property type="entry name" value="Homeodomain-like"/>
    <property type="match status" value="1"/>
</dbReference>
<evidence type="ECO:0000256" key="6">
    <source>
        <dbReference type="ARBA" id="ARBA00023015"/>
    </source>
</evidence>
<dbReference type="EMBL" id="JAUIZM010000001">
    <property type="protein sequence ID" value="KAK1402480.1"/>
    <property type="molecule type" value="Genomic_DNA"/>
</dbReference>
<dbReference type="SUPFAM" id="SSF57903">
    <property type="entry name" value="FYVE/PHD zinc finger"/>
    <property type="match status" value="1"/>
</dbReference>
<dbReference type="GO" id="GO:0008270">
    <property type="term" value="F:zinc ion binding"/>
    <property type="evidence" value="ECO:0007669"/>
    <property type="project" value="UniProtKB-KW"/>
</dbReference>
<dbReference type="PANTHER" id="PTHR12628">
    <property type="entry name" value="POLYCOMB-LIKE TRANSCRIPTION FACTOR"/>
    <property type="match status" value="1"/>
</dbReference>
<reference evidence="17" key="1">
    <citation type="submission" date="2023-02" db="EMBL/GenBank/DDBJ databases">
        <title>Genome of toxic invasive species Heracleum sosnowskyi carries increased number of genes despite the absence of recent whole-genome duplications.</title>
        <authorList>
            <person name="Schelkunov M."/>
            <person name="Shtratnikova V."/>
            <person name="Makarenko M."/>
            <person name="Klepikova A."/>
            <person name="Omelchenko D."/>
            <person name="Novikova G."/>
            <person name="Obukhova E."/>
            <person name="Bogdanov V."/>
            <person name="Penin A."/>
            <person name="Logacheva M."/>
        </authorList>
    </citation>
    <scope>NUCLEOTIDE SEQUENCE</scope>
    <source>
        <strain evidence="17">Hsosn_3</strain>
        <tissue evidence="17">Leaf</tissue>
    </source>
</reference>
<comment type="caution">
    <text evidence="17">The sequence shown here is derived from an EMBL/GenBank/DDBJ whole genome shotgun (WGS) entry which is preliminary data.</text>
</comment>
<dbReference type="GO" id="GO:0003682">
    <property type="term" value="F:chromatin binding"/>
    <property type="evidence" value="ECO:0007669"/>
    <property type="project" value="TreeGrafter"/>
</dbReference>
<keyword evidence="18" id="KW-1185">Reference proteome</keyword>
<evidence type="ECO:0000313" key="17">
    <source>
        <dbReference type="EMBL" id="KAK1402480.1"/>
    </source>
</evidence>
<evidence type="ECO:0000259" key="16">
    <source>
        <dbReference type="PROSITE" id="PS50071"/>
    </source>
</evidence>
<dbReference type="Pfam" id="PF00046">
    <property type="entry name" value="Homeodomain"/>
    <property type="match status" value="1"/>
</dbReference>
<organism evidence="17 18">
    <name type="scientific">Heracleum sosnowskyi</name>
    <dbReference type="NCBI Taxonomy" id="360622"/>
    <lineage>
        <taxon>Eukaryota</taxon>
        <taxon>Viridiplantae</taxon>
        <taxon>Streptophyta</taxon>
        <taxon>Embryophyta</taxon>
        <taxon>Tracheophyta</taxon>
        <taxon>Spermatophyta</taxon>
        <taxon>Magnoliopsida</taxon>
        <taxon>eudicotyledons</taxon>
        <taxon>Gunneridae</taxon>
        <taxon>Pentapetalae</taxon>
        <taxon>asterids</taxon>
        <taxon>campanulids</taxon>
        <taxon>Apiales</taxon>
        <taxon>Apiaceae</taxon>
        <taxon>Apioideae</taxon>
        <taxon>apioid superclade</taxon>
        <taxon>Tordylieae</taxon>
        <taxon>Tordyliinae</taxon>
        <taxon>Heracleum</taxon>
    </lineage>
</organism>
<dbReference type="FunFam" id="3.30.40.10:FF:000650">
    <property type="entry name" value="Homeobox protein HAT3.1"/>
    <property type="match status" value="1"/>
</dbReference>
<keyword evidence="6" id="KW-0805">Transcription regulation</keyword>
<feature type="compositionally biased region" description="Acidic residues" evidence="14">
    <location>
        <begin position="572"/>
        <end position="581"/>
    </location>
</feature>
<dbReference type="GO" id="GO:0003677">
    <property type="term" value="F:DNA binding"/>
    <property type="evidence" value="ECO:0007669"/>
    <property type="project" value="UniProtKB-UniRule"/>
</dbReference>
<dbReference type="InterPro" id="IPR013083">
    <property type="entry name" value="Znf_RING/FYVE/PHD"/>
</dbReference>
<keyword evidence="5" id="KW-0862">Zinc</keyword>
<sequence length="1057" mass="117107">MPETRFYFYRRSSLHFLQLFDLTFTSTSTMGESPVTNTKPKELEQVHHTVPNGRCTTPVRMENAMAEDVQSAGTKVEVYISVGAKIVPSAEDSVKLLPFGELPQDTKLGSPTPVKVQAENLTGILSSSKQVTPDHNNKLGSDMVENEAEENHVITTENTDNGPIKDQNSEFDHISMEQEGTLPEKVTQNNCLESTSKIDTQSRTYSGDLLGLPTDNASNNSGFEQLGPGHETATEGPSHSEDTVKGTPVLPGKGQISLTSLEGSAKVLTENRKKNQKLSVTSSRLLRSRSQEKSKAPDTTNTVTEESADREKKKKKRKKRMEKNKVDEFSRIRTHLRYLLQRINYEKSFIDAYAGEGWKGQSLEKLKPEKELQRAKSEILRRKLKIRDLFQRLDSLCTEGRIPETLFDSEGEIDSEDIFCAKCGSTDVTLSNDIILCDGDCERGFHQFCLDPPLLKEHIPPGDEGWLCPGCDCKVDCLELLNDSQGTNISVSDSWEKVFAEEAAAAAGKNLDDLSGLPSDDSEDDDYDPDDPNLNEKVQVDGSSSDDSNNHSASDDQRVLPQKELFLGLPSDDSEDDDYDPDGLNTDHKSKMESSSSDFTSDSEDLTVVFDKCKPSGEVQGPVTSSPDRVRNDEEDGHPEEGDPANMYLRRQLKRLDYKKLHDEEYGNTSSDSSDDDYMDLASPNTKKNNSDEEDSLSPNLEDLTTEHGKKTGDPEGDSASIYPRRQVERLDYKKLHDEEYGNTSSDSSDEDYRDLASPNTEQNNSDEKDSFSPNLETLTTDEKETGDLELDQKTCETTQIKGRFKKKFDVDGTNSTSAKSRRSSSATSGKSSSRLKEKSDADGTKSTPGRLRKGSSSTSGKSTSKSSFGEHATQGLLQSFKENQYPQRAVKESLATELGLSVQQVSKWFENARHSFRHSPRKISDAAKFASDKGTPRQKSVNLSKSNSKLVLDNATCSEVKKKKQDKGMAAVTECRDKDITSKMVAEEGSRQNSSVAKTRKRKAEFGSEATEPNTSVEPPKQNAKVNPPKTQGVRKSSRIQSKSLSHSTSAHMLRK</sequence>
<dbReference type="InterPro" id="IPR009057">
    <property type="entry name" value="Homeodomain-like_sf"/>
</dbReference>
<feature type="compositionally biased region" description="Basic and acidic residues" evidence="14">
    <location>
        <begin position="835"/>
        <end position="844"/>
    </location>
</feature>
<protein>
    <recommendedName>
        <fullName evidence="19">Homeobox protein HAT3.1</fullName>
    </recommendedName>
</protein>
<dbReference type="InterPro" id="IPR045876">
    <property type="entry name" value="PRHA-like_PHD-finger"/>
</dbReference>
<comment type="similarity">
    <text evidence="2">Belongs to the PHD-associated homeobox family.</text>
</comment>
<dbReference type="GO" id="GO:0005634">
    <property type="term" value="C:nucleus"/>
    <property type="evidence" value="ECO:0007669"/>
    <property type="project" value="UniProtKB-SubCell"/>
</dbReference>
<dbReference type="PROSITE" id="PS50016">
    <property type="entry name" value="ZF_PHD_2"/>
    <property type="match status" value="1"/>
</dbReference>
<dbReference type="InterPro" id="IPR001965">
    <property type="entry name" value="Znf_PHD"/>
</dbReference>
<feature type="compositionally biased region" description="Basic and acidic residues" evidence="14">
    <location>
        <begin position="923"/>
        <end position="936"/>
    </location>
</feature>
<dbReference type="PANTHER" id="PTHR12628:SF13">
    <property type="entry name" value="HOMEOBOX PROTEIN HAT3.1"/>
    <property type="match status" value="1"/>
</dbReference>
<dbReference type="PROSITE" id="PS01359">
    <property type="entry name" value="ZF_PHD_1"/>
    <property type="match status" value="1"/>
</dbReference>
<accession>A0AAD8N5M8</accession>
<evidence type="ECO:0000256" key="3">
    <source>
        <dbReference type="ARBA" id="ARBA00022723"/>
    </source>
</evidence>
<feature type="compositionally biased region" description="Basic residues" evidence="14">
    <location>
        <begin position="312"/>
        <end position="322"/>
    </location>
</feature>
<feature type="region of interest" description="Disordered" evidence="14">
    <location>
        <begin position="194"/>
        <end position="324"/>
    </location>
</feature>
<dbReference type="InterPro" id="IPR019786">
    <property type="entry name" value="Zinc_finger_PHD-type_CS"/>
</dbReference>
<feature type="region of interest" description="Disordered" evidence="14">
    <location>
        <begin position="510"/>
        <end position="884"/>
    </location>
</feature>
<dbReference type="PROSITE" id="PS00027">
    <property type="entry name" value="HOMEOBOX_1"/>
    <property type="match status" value="1"/>
</dbReference>
<evidence type="ECO:0000256" key="2">
    <source>
        <dbReference type="ARBA" id="ARBA00007427"/>
    </source>
</evidence>
<keyword evidence="8 11" id="KW-0371">Homeobox</keyword>
<evidence type="ECO:0008006" key="19">
    <source>
        <dbReference type="Google" id="ProtNLM"/>
    </source>
</evidence>
<feature type="compositionally biased region" description="Basic and acidic residues" evidence="14">
    <location>
        <begin position="705"/>
        <end position="714"/>
    </location>
</feature>
<keyword evidence="10 11" id="KW-0539">Nucleus</keyword>
<keyword evidence="3" id="KW-0479">Metal-binding</keyword>
<keyword evidence="4 12" id="KW-0863">Zinc-finger</keyword>
<feature type="compositionally biased region" description="Low complexity" evidence="14">
    <location>
        <begin position="541"/>
        <end position="552"/>
    </location>
</feature>
<evidence type="ECO:0000256" key="9">
    <source>
        <dbReference type="ARBA" id="ARBA00023163"/>
    </source>
</evidence>
<dbReference type="Proteomes" id="UP001237642">
    <property type="component" value="Unassembled WGS sequence"/>
</dbReference>
<comment type="subcellular location">
    <subcellularLocation>
        <location evidence="1 11 13">Nucleus</location>
    </subcellularLocation>
</comment>
<evidence type="ECO:0000256" key="13">
    <source>
        <dbReference type="RuleBase" id="RU000682"/>
    </source>
</evidence>
<evidence type="ECO:0000313" key="18">
    <source>
        <dbReference type="Proteomes" id="UP001237642"/>
    </source>
</evidence>
<evidence type="ECO:0000256" key="10">
    <source>
        <dbReference type="ARBA" id="ARBA00023242"/>
    </source>
</evidence>
<evidence type="ECO:0000256" key="11">
    <source>
        <dbReference type="PROSITE-ProRule" id="PRU00108"/>
    </source>
</evidence>
<evidence type="ECO:0000256" key="4">
    <source>
        <dbReference type="ARBA" id="ARBA00022771"/>
    </source>
</evidence>
<keyword evidence="7 11" id="KW-0238">DNA-binding</keyword>
<dbReference type="AlphaFoldDB" id="A0AAD8N5M8"/>
<dbReference type="CDD" id="cd15504">
    <property type="entry name" value="PHD_PRHA_like"/>
    <property type="match status" value="1"/>
</dbReference>
<name>A0AAD8N5M8_9APIA</name>
<feature type="DNA-binding region" description="Homeobox" evidence="11">
    <location>
        <begin position="862"/>
        <end position="921"/>
    </location>
</feature>
<feature type="region of interest" description="Disordered" evidence="14">
    <location>
        <begin position="917"/>
        <end position="948"/>
    </location>
</feature>
<dbReference type="GO" id="GO:0000981">
    <property type="term" value="F:DNA-binding transcription factor activity, RNA polymerase II-specific"/>
    <property type="evidence" value="ECO:0007669"/>
    <property type="project" value="InterPro"/>
</dbReference>
<evidence type="ECO:0000256" key="7">
    <source>
        <dbReference type="ARBA" id="ARBA00023125"/>
    </source>
</evidence>
<feature type="compositionally biased region" description="Low complexity" evidence="14">
    <location>
        <begin position="855"/>
        <end position="868"/>
    </location>
</feature>
<dbReference type="Gene3D" id="3.30.40.10">
    <property type="entry name" value="Zinc/RING finger domain, C3HC4 (zinc finger)"/>
    <property type="match status" value="1"/>
</dbReference>
<feature type="compositionally biased region" description="Basic and acidic residues" evidence="14">
    <location>
        <begin position="781"/>
        <end position="795"/>
    </location>
</feature>
<keyword evidence="9" id="KW-0804">Transcription</keyword>
<feature type="compositionally biased region" description="Low complexity" evidence="14">
    <location>
        <begin position="816"/>
        <end position="833"/>
    </location>
</feature>
<feature type="compositionally biased region" description="Polar residues" evidence="14">
    <location>
        <begin position="1040"/>
        <end position="1057"/>
    </location>
</feature>
<feature type="compositionally biased region" description="Basic and acidic residues" evidence="14">
    <location>
        <begin position="726"/>
        <end position="740"/>
    </location>
</feature>
<feature type="compositionally biased region" description="Acidic residues" evidence="14">
    <location>
        <begin position="520"/>
        <end position="533"/>
    </location>
</feature>
<feature type="region of interest" description="Disordered" evidence="14">
    <location>
        <begin position="978"/>
        <end position="1057"/>
    </location>
</feature>
<evidence type="ECO:0000256" key="5">
    <source>
        <dbReference type="ARBA" id="ARBA00022833"/>
    </source>
</evidence>
<proteinExistence type="inferred from homology"/>
<dbReference type="GO" id="GO:0045814">
    <property type="term" value="P:negative regulation of gene expression, epigenetic"/>
    <property type="evidence" value="ECO:0007669"/>
    <property type="project" value="TreeGrafter"/>
</dbReference>
<feature type="compositionally biased region" description="Polar residues" evidence="14">
    <location>
        <begin position="194"/>
        <end position="205"/>
    </location>
</feature>
<dbReference type="InterPro" id="IPR017970">
    <property type="entry name" value="Homeobox_CS"/>
</dbReference>
<evidence type="ECO:0000256" key="14">
    <source>
        <dbReference type="SAM" id="MobiDB-lite"/>
    </source>
</evidence>
<reference evidence="17" key="2">
    <citation type="submission" date="2023-05" db="EMBL/GenBank/DDBJ databases">
        <authorList>
            <person name="Schelkunov M.I."/>
        </authorList>
    </citation>
    <scope>NUCLEOTIDE SEQUENCE</scope>
    <source>
        <strain evidence="17">Hsosn_3</strain>
        <tissue evidence="17">Leaf</tissue>
    </source>
</reference>
<dbReference type="CDD" id="cd00086">
    <property type="entry name" value="homeodomain"/>
    <property type="match status" value="1"/>
</dbReference>
<dbReference type="InterPro" id="IPR019787">
    <property type="entry name" value="Znf_PHD-finger"/>
</dbReference>
<dbReference type="SMART" id="SM00389">
    <property type="entry name" value="HOX"/>
    <property type="match status" value="1"/>
</dbReference>
<dbReference type="Pfam" id="PF00628">
    <property type="entry name" value="PHD"/>
    <property type="match status" value="1"/>
</dbReference>